<protein>
    <recommendedName>
        <fullName evidence="7">Bifunctional inhibitor/plant lipid transfer protein/seed storage helical domain-containing protein</fullName>
    </recommendedName>
</protein>
<proteinExistence type="inferred from homology"/>
<evidence type="ECO:0000259" key="7">
    <source>
        <dbReference type="SMART" id="SM00499"/>
    </source>
</evidence>
<dbReference type="EMBL" id="LUHQ01000005">
    <property type="protein sequence ID" value="OAO90331.1"/>
    <property type="molecule type" value="Genomic_DNA"/>
</dbReference>
<feature type="chain" id="PRO_5008093818" description="Bifunctional inhibitor/plant lipid transfer protein/seed storage helical domain-containing protein" evidence="6">
    <location>
        <begin position="25"/>
        <end position="529"/>
    </location>
</feature>
<comment type="caution">
    <text evidence="8">The sequence shown here is derived from an EMBL/GenBank/DDBJ whole genome shotgun (WGS) entry which is preliminary data.</text>
</comment>
<comment type="function">
    <text evidence="4">May be involved in cooperative interactions with calmodulins or calmodulin-like proteins. Recruits calmodulin proteins to microtubules, thus being a potential scaffold in cellular signaling and trafficking. May associate with nucleic acids and regulate gene expression at the transcriptional or post-transcriptional level.</text>
</comment>
<sequence>MVSLKSLAAILVAMFLATGPTVLAQQCRDELSNVQVCAPLLLPGAVNPAANSNCCAALQATNKDCLCNALRAATTLTSLCNLPSFDCASPFPIVSSFLFVLVKNKKNNKKNLNRRKFRQEFSSYNELSMGFFGRLFGSKKQEKATPNRRRWSFATRSSHPENDSSSHSSKRRGDEDVLNADKHAIAVAAATAAVAEAALAAARAAAEVVRLTNGGRNSSVKQISRSNRRWSQEYKAAMKIQSAFRGYLARRALRALKALVKLQALVKGHIVRKQTADMLRRMQTLVRLQARARASRSSHVSDSSHPPTLMIPSSPQSFHARCVSEAEYSKVIAMDHHHNNHRSPMGSSRLLDQWRTEESLWSAPKYNEDDDKILEVDTWKPHFRESPRKRGSLVVPTSVENSPQLRSRTGSSSGGSRRKTPFTPARSEYEYYSGYHPNYMANTESYKAKVRSQSAPRQRLQDLPSESGYKRSIQGQYYYYTPAAERSFDQRSDNGIAGYRGVSDGLDRNQSDKSKMYTSFFSSNPLFFQ</sequence>
<dbReference type="InterPro" id="IPR000048">
    <property type="entry name" value="IQ_motif_EF-hand-BS"/>
</dbReference>
<reference evidence="9" key="1">
    <citation type="journal article" date="2016" name="Proc. Natl. Acad. Sci. U.S.A.">
        <title>Chromosome-level assembly of Arabidopsis thaliana Ler reveals the extent of translocation and inversion polymorphisms.</title>
        <authorList>
            <person name="Zapata L."/>
            <person name="Ding J."/>
            <person name="Willing E.M."/>
            <person name="Hartwig B."/>
            <person name="Bezdan D."/>
            <person name="Jiao W.B."/>
            <person name="Patel V."/>
            <person name="Velikkakam James G."/>
            <person name="Koornneef M."/>
            <person name="Ossowski S."/>
            <person name="Schneeberger K."/>
        </authorList>
    </citation>
    <scope>NUCLEOTIDE SEQUENCE [LARGE SCALE GENOMIC DNA]</scope>
    <source>
        <strain evidence="9">cv. Landsberg erecta</strain>
    </source>
</reference>
<dbReference type="InterPro" id="IPR036312">
    <property type="entry name" value="Bifun_inhib/LTP/seed_sf"/>
</dbReference>
<evidence type="ECO:0000256" key="1">
    <source>
        <dbReference type="ARBA" id="ARBA00022860"/>
    </source>
</evidence>
<evidence type="ECO:0000256" key="5">
    <source>
        <dbReference type="SAM" id="MobiDB-lite"/>
    </source>
</evidence>
<dbReference type="Pfam" id="PF00612">
    <property type="entry name" value="IQ"/>
    <property type="match status" value="2"/>
</dbReference>
<accession>A0A178UCC2</accession>
<evidence type="ECO:0000256" key="3">
    <source>
        <dbReference type="ARBA" id="ARBA00024378"/>
    </source>
</evidence>
<evidence type="ECO:0000313" key="8">
    <source>
        <dbReference type="EMBL" id="OAO90331.1"/>
    </source>
</evidence>
<dbReference type="Pfam" id="PF13178">
    <property type="entry name" value="DUF4005"/>
    <property type="match status" value="1"/>
</dbReference>
<dbReference type="Proteomes" id="UP000078284">
    <property type="component" value="Chromosome 5"/>
</dbReference>
<dbReference type="SUPFAM" id="SSF47699">
    <property type="entry name" value="Bifunctional inhibitor/lipid-transfer protein/seed storage 2S albumin"/>
    <property type="match status" value="1"/>
</dbReference>
<dbReference type="PANTHER" id="PTHR32295">
    <property type="entry name" value="IQ-DOMAIN 5-RELATED"/>
    <property type="match status" value="1"/>
</dbReference>
<organism evidence="8 9">
    <name type="scientific">Arabidopsis thaliana</name>
    <name type="common">Mouse-ear cress</name>
    <dbReference type="NCBI Taxonomy" id="3702"/>
    <lineage>
        <taxon>Eukaryota</taxon>
        <taxon>Viridiplantae</taxon>
        <taxon>Streptophyta</taxon>
        <taxon>Embryophyta</taxon>
        <taxon>Tracheophyta</taxon>
        <taxon>Spermatophyta</taxon>
        <taxon>Magnoliopsida</taxon>
        <taxon>eudicotyledons</taxon>
        <taxon>Gunneridae</taxon>
        <taxon>Pentapetalae</taxon>
        <taxon>rosids</taxon>
        <taxon>malvids</taxon>
        <taxon>Brassicales</taxon>
        <taxon>Brassicaceae</taxon>
        <taxon>Camelineae</taxon>
        <taxon>Arabidopsis</taxon>
    </lineage>
</organism>
<gene>
    <name evidence="8" type="ordered locus">AXX17_At5g06910</name>
</gene>
<dbReference type="SMART" id="SM00499">
    <property type="entry name" value="AAI"/>
    <property type="match status" value="1"/>
</dbReference>
<feature type="region of interest" description="Disordered" evidence="5">
    <location>
        <begin position="386"/>
        <end position="424"/>
    </location>
</feature>
<comment type="subunit">
    <text evidence="3">Binds to multiple calmodulin (CaM) in the presence of Ca(2+) and CaM-like proteins.</text>
</comment>
<feature type="domain" description="Bifunctional inhibitor/plant lipid transfer protein/seed storage helical" evidence="7">
    <location>
        <begin position="27"/>
        <end position="87"/>
    </location>
</feature>
<feature type="compositionally biased region" description="Low complexity" evidence="5">
    <location>
        <begin position="406"/>
        <end position="415"/>
    </location>
</feature>
<dbReference type="Pfam" id="PF00234">
    <property type="entry name" value="Tryp_alpha_amyl"/>
    <property type="match status" value="1"/>
</dbReference>
<dbReference type="SUPFAM" id="SSF52540">
    <property type="entry name" value="P-loop containing nucleoside triphosphate hydrolases"/>
    <property type="match status" value="1"/>
</dbReference>
<comment type="similarity">
    <text evidence="2">Belongs to the IQD family.</text>
</comment>
<dbReference type="ExpressionAtlas" id="A0A178UCC2">
    <property type="expression patterns" value="baseline and differential"/>
</dbReference>
<evidence type="ECO:0000256" key="4">
    <source>
        <dbReference type="ARBA" id="ARBA00045534"/>
    </source>
</evidence>
<dbReference type="InterPro" id="IPR016140">
    <property type="entry name" value="Bifunc_inhib/LTP/seed_store"/>
</dbReference>
<feature type="region of interest" description="Disordered" evidence="5">
    <location>
        <begin position="140"/>
        <end position="175"/>
    </location>
</feature>
<evidence type="ECO:0000256" key="6">
    <source>
        <dbReference type="SAM" id="SignalP"/>
    </source>
</evidence>
<dbReference type="AlphaFoldDB" id="A0A178UCC2"/>
<dbReference type="PROSITE" id="PS50096">
    <property type="entry name" value="IQ"/>
    <property type="match status" value="2"/>
</dbReference>
<dbReference type="InterPro" id="IPR025064">
    <property type="entry name" value="DUF4005"/>
</dbReference>
<evidence type="ECO:0000256" key="2">
    <source>
        <dbReference type="ARBA" id="ARBA00024341"/>
    </source>
</evidence>
<dbReference type="GO" id="GO:0005516">
    <property type="term" value="F:calmodulin binding"/>
    <property type="evidence" value="ECO:0007669"/>
    <property type="project" value="UniProtKB-KW"/>
</dbReference>
<dbReference type="SMART" id="SM00015">
    <property type="entry name" value="IQ"/>
    <property type="match status" value="2"/>
</dbReference>
<dbReference type="InterPro" id="IPR027417">
    <property type="entry name" value="P-loop_NTPase"/>
</dbReference>
<name>A0A178UCC2_ARATH</name>
<dbReference type="PANTHER" id="PTHR32295:SF174">
    <property type="entry name" value="PROTEIN IQ-DOMAIN 24"/>
    <property type="match status" value="1"/>
</dbReference>
<keyword evidence="1" id="KW-0112">Calmodulin-binding</keyword>
<keyword evidence="6" id="KW-0732">Signal</keyword>
<evidence type="ECO:0000313" key="9">
    <source>
        <dbReference type="Proteomes" id="UP000078284"/>
    </source>
</evidence>
<feature type="signal peptide" evidence="6">
    <location>
        <begin position="1"/>
        <end position="24"/>
    </location>
</feature>
<dbReference type="CDD" id="cd23767">
    <property type="entry name" value="IQCD"/>
    <property type="match status" value="1"/>
</dbReference>
<feature type="region of interest" description="Disordered" evidence="5">
    <location>
        <begin position="293"/>
        <end position="314"/>
    </location>
</feature>
<feature type="compositionally biased region" description="Low complexity" evidence="5">
    <location>
        <begin position="293"/>
        <end position="304"/>
    </location>
</feature>
<dbReference type="Gene3D" id="1.20.5.190">
    <property type="match status" value="1"/>
</dbReference>